<reference evidence="7" key="1">
    <citation type="submission" date="2013-12" db="EMBL/GenBank/DDBJ databases">
        <title>The Genome Sequence of Aphanomyces astaci APO3.</title>
        <authorList>
            <consortium name="The Broad Institute Genomics Platform"/>
            <person name="Russ C."/>
            <person name="Tyler B."/>
            <person name="van West P."/>
            <person name="Dieguez-Uribeondo J."/>
            <person name="Young S.K."/>
            <person name="Zeng Q."/>
            <person name="Gargeya S."/>
            <person name="Fitzgerald M."/>
            <person name="Abouelleil A."/>
            <person name="Alvarado L."/>
            <person name="Chapman S.B."/>
            <person name="Gainer-Dewar J."/>
            <person name="Goldberg J."/>
            <person name="Griggs A."/>
            <person name="Gujja S."/>
            <person name="Hansen M."/>
            <person name="Howarth C."/>
            <person name="Imamovic A."/>
            <person name="Ireland A."/>
            <person name="Larimer J."/>
            <person name="McCowan C."/>
            <person name="Murphy C."/>
            <person name="Pearson M."/>
            <person name="Poon T.W."/>
            <person name="Priest M."/>
            <person name="Roberts A."/>
            <person name="Saif S."/>
            <person name="Shea T."/>
            <person name="Sykes S."/>
            <person name="Wortman J."/>
            <person name="Nusbaum C."/>
            <person name="Birren B."/>
        </authorList>
    </citation>
    <scope>NUCLEOTIDE SEQUENCE [LARGE SCALE GENOMIC DNA]</scope>
    <source>
        <strain evidence="7">APO3</strain>
    </source>
</reference>
<dbReference type="VEuPathDB" id="FungiDB:H257_10618"/>
<dbReference type="RefSeq" id="XP_009835520.1">
    <property type="nucleotide sequence ID" value="XM_009837218.1"/>
</dbReference>
<feature type="compositionally biased region" description="Basic and acidic residues" evidence="3">
    <location>
        <begin position="384"/>
        <end position="400"/>
    </location>
</feature>
<feature type="chain" id="PRO_5018791802" description="Peptidase C1A papain C-terminal domain-containing protein" evidence="5">
    <location>
        <begin position="26"/>
        <end position="473"/>
    </location>
</feature>
<keyword evidence="4" id="KW-1133">Transmembrane helix</keyword>
<dbReference type="OrthoDB" id="190265at2759"/>
<dbReference type="SMART" id="SM00645">
    <property type="entry name" value="Pept_C1"/>
    <property type="match status" value="1"/>
</dbReference>
<keyword evidence="5" id="KW-0732">Signal</keyword>
<accession>W4G6V4</accession>
<feature type="transmembrane region" description="Helical" evidence="4">
    <location>
        <begin position="439"/>
        <end position="461"/>
    </location>
</feature>
<evidence type="ECO:0000256" key="4">
    <source>
        <dbReference type="SAM" id="Phobius"/>
    </source>
</evidence>
<dbReference type="GO" id="GO:0008234">
    <property type="term" value="F:cysteine-type peptidase activity"/>
    <property type="evidence" value="ECO:0007669"/>
    <property type="project" value="InterPro"/>
</dbReference>
<dbReference type="EMBL" id="KI913142">
    <property type="protein sequence ID" value="ETV75016.1"/>
    <property type="molecule type" value="Genomic_DNA"/>
</dbReference>
<evidence type="ECO:0000256" key="2">
    <source>
        <dbReference type="ARBA" id="ARBA00023145"/>
    </source>
</evidence>
<dbReference type="PANTHER" id="PTHR12411">
    <property type="entry name" value="CYSTEINE PROTEASE FAMILY C1-RELATED"/>
    <property type="match status" value="1"/>
</dbReference>
<dbReference type="STRING" id="112090.W4G6V4"/>
<keyword evidence="2" id="KW-0865">Zymogen</keyword>
<dbReference type="AlphaFoldDB" id="W4G6V4"/>
<feature type="domain" description="Peptidase C1A papain C-terminal" evidence="6">
    <location>
        <begin position="69"/>
        <end position="319"/>
    </location>
</feature>
<name>W4G6V4_APHAT</name>
<evidence type="ECO:0000259" key="6">
    <source>
        <dbReference type="SMART" id="SM00645"/>
    </source>
</evidence>
<dbReference type="SUPFAM" id="SSF54001">
    <property type="entry name" value="Cysteine proteinases"/>
    <property type="match status" value="1"/>
</dbReference>
<proteinExistence type="inferred from homology"/>
<dbReference type="FunFam" id="3.90.70.10:FF:000117">
    <property type="entry name" value="Probable papain cysteine protease"/>
    <property type="match status" value="1"/>
</dbReference>
<dbReference type="Pfam" id="PF00112">
    <property type="entry name" value="Peptidase_C1"/>
    <property type="match status" value="1"/>
</dbReference>
<dbReference type="GeneID" id="20812614"/>
<keyword evidence="4" id="KW-0472">Membrane</keyword>
<organism evidence="7">
    <name type="scientific">Aphanomyces astaci</name>
    <name type="common">Crayfish plague agent</name>
    <dbReference type="NCBI Taxonomy" id="112090"/>
    <lineage>
        <taxon>Eukaryota</taxon>
        <taxon>Sar</taxon>
        <taxon>Stramenopiles</taxon>
        <taxon>Oomycota</taxon>
        <taxon>Saprolegniomycetes</taxon>
        <taxon>Saprolegniales</taxon>
        <taxon>Verrucalvaceae</taxon>
        <taxon>Aphanomyces</taxon>
    </lineage>
</organism>
<dbReference type="InterPro" id="IPR013128">
    <property type="entry name" value="Peptidase_C1A"/>
</dbReference>
<feature type="region of interest" description="Disordered" evidence="3">
    <location>
        <begin position="384"/>
        <end position="405"/>
    </location>
</feature>
<evidence type="ECO:0000256" key="5">
    <source>
        <dbReference type="SAM" id="SignalP"/>
    </source>
</evidence>
<evidence type="ECO:0000256" key="3">
    <source>
        <dbReference type="SAM" id="MobiDB-lite"/>
    </source>
</evidence>
<dbReference type="InterPro" id="IPR038765">
    <property type="entry name" value="Papain-like_cys_pep_sf"/>
</dbReference>
<evidence type="ECO:0000313" key="7">
    <source>
        <dbReference type="EMBL" id="ETV75016.1"/>
    </source>
</evidence>
<dbReference type="GO" id="GO:0006508">
    <property type="term" value="P:proteolysis"/>
    <property type="evidence" value="ECO:0007669"/>
    <property type="project" value="InterPro"/>
</dbReference>
<gene>
    <name evidence="7" type="ORF">H257_10618</name>
</gene>
<keyword evidence="4" id="KW-0812">Transmembrane</keyword>
<protein>
    <recommendedName>
        <fullName evidence="6">Peptidase C1A papain C-terminal domain-containing protein</fullName>
    </recommendedName>
</protein>
<comment type="similarity">
    <text evidence="1">Belongs to the peptidase C1 family.</text>
</comment>
<feature type="signal peptide" evidence="5">
    <location>
        <begin position="1"/>
        <end position="25"/>
    </location>
</feature>
<sequence>MVVATRVVATIVGALLLALATPLAAVDSSASPSNAAKSKTCKCNRSFNDRPHARDVNVPLNQGRHPAHLPVALDWCERGFCTSSWNQHIPQYCGSCFAHGSLSSANDRIKIMNHKLYGYHGPDVMLGRQSFLNCAPGHGLSQGCMGGEPADVYEFMRVYGLPDETCLPYNATDYSKYLNTSNGTCPPEGYCINCMYTPESPDVATCFPVTNVVRYRATTYGRIVGEDAMLEELQRGPITCGIACSPEFDWNYTAGIFWDKTNYSDVDHDVEVVGYGEADGVKYWHVRNSWGSYWGENGFFRIVRGVNNLMIESDCHYVNVDVGDETLVWETKNHDGTRTGGPAYGGSIYGIKPYTNASYGPHDRKVTNSTTDGTVLDNTTLISHERNQADEAKDDGKADGMEDDVDDDDGVIQKPMDAPTQEAEAVHLAGKYENQDVHWSVNVVGVVGVGVVAAVVGAAVATKRRQAKYMSLA</sequence>
<evidence type="ECO:0000256" key="1">
    <source>
        <dbReference type="ARBA" id="ARBA00008455"/>
    </source>
</evidence>
<dbReference type="Gene3D" id="3.90.70.10">
    <property type="entry name" value="Cysteine proteinases"/>
    <property type="match status" value="1"/>
</dbReference>
<dbReference type="InterPro" id="IPR000668">
    <property type="entry name" value="Peptidase_C1A_C"/>
</dbReference>